<reference evidence="3 4" key="1">
    <citation type="submission" date="2024-09" db="EMBL/GenBank/DDBJ databases">
        <authorList>
            <person name="Sun Q."/>
            <person name="Mori K."/>
        </authorList>
    </citation>
    <scope>NUCLEOTIDE SEQUENCE [LARGE SCALE GENOMIC DNA]</scope>
    <source>
        <strain evidence="3 4">KCTC 23315</strain>
    </source>
</reference>
<dbReference type="SMART" id="SM00849">
    <property type="entry name" value="Lactamase_B"/>
    <property type="match status" value="1"/>
</dbReference>
<dbReference type="EMBL" id="JBHLXP010000004">
    <property type="protein sequence ID" value="MFC0049603.1"/>
    <property type="molecule type" value="Genomic_DNA"/>
</dbReference>
<dbReference type="InterPro" id="IPR001279">
    <property type="entry name" value="Metallo-B-lactamas"/>
</dbReference>
<feature type="domain" description="Metallo-beta-lactamase" evidence="2">
    <location>
        <begin position="47"/>
        <end position="232"/>
    </location>
</feature>
<evidence type="ECO:0000313" key="3">
    <source>
        <dbReference type="EMBL" id="MFC0049603.1"/>
    </source>
</evidence>
<evidence type="ECO:0000313" key="4">
    <source>
        <dbReference type="Proteomes" id="UP001589813"/>
    </source>
</evidence>
<dbReference type="Gene3D" id="3.60.15.10">
    <property type="entry name" value="Ribonuclease Z/Hydroxyacylglutathione hydrolase-like"/>
    <property type="match status" value="1"/>
</dbReference>
<accession>A0ABV6BHM8</accession>
<dbReference type="InterPro" id="IPR036866">
    <property type="entry name" value="RibonucZ/Hydroxyglut_hydro"/>
</dbReference>
<organism evidence="3 4">
    <name type="scientific">Rheinheimera tilapiae</name>
    <dbReference type="NCBI Taxonomy" id="875043"/>
    <lineage>
        <taxon>Bacteria</taxon>
        <taxon>Pseudomonadati</taxon>
        <taxon>Pseudomonadota</taxon>
        <taxon>Gammaproteobacteria</taxon>
        <taxon>Chromatiales</taxon>
        <taxon>Chromatiaceae</taxon>
        <taxon>Rheinheimera</taxon>
    </lineage>
</organism>
<name>A0ABV6BHM8_9GAMM</name>
<keyword evidence="1" id="KW-0732">Signal</keyword>
<evidence type="ECO:0000256" key="1">
    <source>
        <dbReference type="SAM" id="SignalP"/>
    </source>
</evidence>
<feature type="chain" id="PRO_5045808667" evidence="1">
    <location>
        <begin position="21"/>
        <end position="297"/>
    </location>
</feature>
<dbReference type="InterPro" id="IPR050855">
    <property type="entry name" value="NDM-1-like"/>
</dbReference>
<evidence type="ECO:0000259" key="2">
    <source>
        <dbReference type="SMART" id="SM00849"/>
    </source>
</evidence>
<dbReference type="Proteomes" id="UP001589813">
    <property type="component" value="Unassembled WGS sequence"/>
</dbReference>
<dbReference type="PANTHER" id="PTHR42951:SF14">
    <property type="entry name" value="METALLO-BETA-LACTAMASE SUPERFAMILY PROTEIN"/>
    <property type="match status" value="1"/>
</dbReference>
<keyword evidence="4" id="KW-1185">Reference proteome</keyword>
<dbReference type="Pfam" id="PF00753">
    <property type="entry name" value="Lactamase_B"/>
    <property type="match status" value="1"/>
</dbReference>
<dbReference type="SUPFAM" id="SSF56281">
    <property type="entry name" value="Metallo-hydrolase/oxidoreductase"/>
    <property type="match status" value="1"/>
</dbReference>
<protein>
    <submittedName>
        <fullName evidence="3">MBL fold metallo-hydrolase</fullName>
    </submittedName>
</protein>
<sequence length="297" mass="31899">MNFSKSFTKFALFTPLVFSAATIAATSNATNPPLQLQVYNASAHSFHVNATLVTGTTEAVVIDSGFSQADALRIAANVLDSGKNLKAILISNADPDFYFGAAALKQKFPQAKLVTTAAVREKIKGKMAAKLAFWSPKLGANAPATVLLPELLDNNQLSVDGQVIEVRGTSGVLAHRPYTYIPSIRTVLGNIAVFGQLHVWTADIQTATERAAWLAQLDELSALKPQRVIPGHMLPGTPEDISTISYTRDYLQRFEQEAAHAANSAALIKAMQQAYPQAGLGIALEIGAKVKKGEMHW</sequence>
<dbReference type="PANTHER" id="PTHR42951">
    <property type="entry name" value="METALLO-BETA-LACTAMASE DOMAIN-CONTAINING"/>
    <property type="match status" value="1"/>
</dbReference>
<feature type="signal peptide" evidence="1">
    <location>
        <begin position="1"/>
        <end position="20"/>
    </location>
</feature>
<comment type="caution">
    <text evidence="3">The sequence shown here is derived from an EMBL/GenBank/DDBJ whole genome shotgun (WGS) entry which is preliminary data.</text>
</comment>
<dbReference type="CDD" id="cd07739">
    <property type="entry name" value="metallo-hydrolase-like_MBL-fold"/>
    <property type="match status" value="1"/>
</dbReference>
<proteinExistence type="predicted"/>
<gene>
    <name evidence="3" type="ORF">ACFFJP_15000</name>
</gene>
<dbReference type="RefSeq" id="WP_377245790.1">
    <property type="nucleotide sequence ID" value="NZ_JBHLXP010000004.1"/>
</dbReference>